<evidence type="ECO:0000256" key="1">
    <source>
        <dbReference type="SAM" id="Phobius"/>
    </source>
</evidence>
<organism evidence="2 3">
    <name type="scientific">Candidatus Giovannonibacteria bacterium RIFCSPHIGHO2_01_FULL_45_23</name>
    <dbReference type="NCBI Taxonomy" id="1798325"/>
    <lineage>
        <taxon>Bacteria</taxon>
        <taxon>Candidatus Giovannoniibacteriota</taxon>
    </lineage>
</organism>
<proteinExistence type="predicted"/>
<keyword evidence="1" id="KW-1133">Transmembrane helix</keyword>
<dbReference type="EMBL" id="MFHD01000009">
    <property type="protein sequence ID" value="OGF63008.1"/>
    <property type="molecule type" value="Genomic_DNA"/>
</dbReference>
<evidence type="ECO:0000313" key="3">
    <source>
        <dbReference type="Proteomes" id="UP000179251"/>
    </source>
</evidence>
<dbReference type="Proteomes" id="UP000179251">
    <property type="component" value="Unassembled WGS sequence"/>
</dbReference>
<dbReference type="AlphaFoldDB" id="A0A1F5VIF4"/>
<keyword evidence="1" id="KW-0812">Transmembrane</keyword>
<comment type="caution">
    <text evidence="2">The sequence shown here is derived from an EMBL/GenBank/DDBJ whole genome shotgun (WGS) entry which is preliminary data.</text>
</comment>
<accession>A0A1F5VIF4</accession>
<reference evidence="2 3" key="1">
    <citation type="journal article" date="2016" name="Nat. Commun.">
        <title>Thousands of microbial genomes shed light on interconnected biogeochemical processes in an aquifer system.</title>
        <authorList>
            <person name="Anantharaman K."/>
            <person name="Brown C.T."/>
            <person name="Hug L.A."/>
            <person name="Sharon I."/>
            <person name="Castelle C.J."/>
            <person name="Probst A.J."/>
            <person name="Thomas B.C."/>
            <person name="Singh A."/>
            <person name="Wilkins M.J."/>
            <person name="Karaoz U."/>
            <person name="Brodie E.L."/>
            <person name="Williams K.H."/>
            <person name="Hubbard S.S."/>
            <person name="Banfield J.F."/>
        </authorList>
    </citation>
    <scope>NUCLEOTIDE SEQUENCE [LARGE SCALE GENOMIC DNA]</scope>
</reference>
<name>A0A1F5VIF4_9BACT</name>
<protein>
    <submittedName>
        <fullName evidence="2">Uncharacterized protein</fullName>
    </submittedName>
</protein>
<dbReference type="STRING" id="1798325.A2834_03055"/>
<gene>
    <name evidence="2" type="ORF">A2834_03055</name>
</gene>
<keyword evidence="1" id="KW-0472">Membrane</keyword>
<sequence>MHSIIWIVLWCLCAIIAYGFAKRLSVPQVKARHCRYGPKNEFICIVYALLGPLGILLLGFAWGLDLVESAAFVRTRKSKIK</sequence>
<feature type="transmembrane region" description="Helical" evidence="1">
    <location>
        <begin position="45"/>
        <end position="67"/>
    </location>
</feature>
<evidence type="ECO:0000313" key="2">
    <source>
        <dbReference type="EMBL" id="OGF63008.1"/>
    </source>
</evidence>